<feature type="transmembrane region" description="Helical" evidence="1">
    <location>
        <begin position="961"/>
        <end position="979"/>
    </location>
</feature>
<proteinExistence type="predicted"/>
<feature type="transmembrane region" description="Helical" evidence="1">
    <location>
        <begin position="361"/>
        <end position="381"/>
    </location>
</feature>
<dbReference type="Gene3D" id="3.30.2090.10">
    <property type="entry name" value="Multidrug efflux transporter AcrB TolC docking domain, DN and DC subdomains"/>
    <property type="match status" value="2"/>
</dbReference>
<dbReference type="Gene3D" id="3.30.70.1320">
    <property type="entry name" value="Multidrug efflux transporter AcrB pore domain like"/>
    <property type="match status" value="1"/>
</dbReference>
<dbReference type="Gene3D" id="3.30.70.1430">
    <property type="entry name" value="Multidrug efflux transporter AcrB pore domain"/>
    <property type="match status" value="2"/>
</dbReference>
<keyword evidence="1" id="KW-1133">Transmembrane helix</keyword>
<dbReference type="Pfam" id="PF00873">
    <property type="entry name" value="ACR_tran"/>
    <property type="match status" value="1"/>
</dbReference>
<reference evidence="3" key="1">
    <citation type="submission" date="2017-08" db="EMBL/GenBank/DDBJ databases">
        <authorList>
            <person name="Varghese N."/>
            <person name="Submissions S."/>
        </authorList>
    </citation>
    <scope>NUCLEOTIDE SEQUENCE [LARGE SCALE GENOMIC DNA]</scope>
    <source>
        <strain evidence="3">DSM 23173</strain>
    </source>
</reference>
<evidence type="ECO:0000313" key="3">
    <source>
        <dbReference type="Proteomes" id="UP000219412"/>
    </source>
</evidence>
<dbReference type="Gene3D" id="3.30.70.1440">
    <property type="entry name" value="Multidrug efflux transporter AcrB pore domain"/>
    <property type="match status" value="1"/>
</dbReference>
<sequence length="1033" mass="112112">MGEKSMIKLSIRRPVLTMVTMLLVIVLGAVSLVNIPLKLIPEINPPIGVVVATYDQAGPEEVNDQVTIPIEESLSTTTGLDTMASTAQEGSSLTLLQFGWATDINDVEGEISQALDNVQLPDGAGDPSFLKFDPSQLPIIQMSVSSELEELEFQGLVEELSEELERIEGVASVDAEGLTTETIEIQLDSDEMENYQLEMSTLQQMLASSDISLPGTTISDGTESITTRIQAQMQSIEDLEAFPVTIDPEAGEEVTLGEISEIVRVSDSGETISRTNQNPSVLINVLEESNGNTSQVSGEFLDVLESTLDEPRFEGIEGDVLFDQGDYINRSIQDIATALILGAVFAMVVLFLFLRNVRSPIIIGIAIPYSVIFTFVLMYFSDFTLNLLTMGGLALGVGMLVDNSIVVIENINRHLGLGKTPKEAAYEGAREVAAAITASTFTTIAVFLPVLFIEGIIGQIFTQFSLTVAFSLLASLIVALTVVPMFASKFMKTVNTSMEEKRRRSIYNRVIQRMLKFALRFRLLTFLIVGALVALGAFGIYRTGMIFLPETDESFFTANIDMTSGTNLETTEAALLEMEDYLLGIEEVDVFLAMAGASDTSGIGAGGEASQGSIYVTTVPPDERERSTNEVADEVGGELQSIAESHVEDAEVSMMTTTSTGTDSSVLTFDLMNSSEQDLEEDEEKITRALGEMDSVTQVSNNTTDTIDELAITLDHDALFENGLAASEVASTFNNMTTGMDVFLVLDESAEEYLMVRMTLPDEDVDSEEALGDMVISRTEEGAVTLDEVATVDRQPAPSAVERINGQHAYQYELELEPGANLSEAVTEMQDIVNGLDLSAGSNLSFTGDQELIEDSIMDMIMAMILAVILVFLVMAAQFESFKYPFVIMFTIPLSAVGVMLGLWLTDTPLSVPVFIGMLVLIGIVVNNGIVLVDFINQLRARGMNAYEAIIEAVDVRTRPIFMTAFTTILGLVPIAIGLGEGSEINQPMGISVIGGLLASTLLTLVIVPVVYSLFTKETLTMNRKKNRDKFNR</sequence>
<organism evidence="2 3">
    <name type="scientific">Salinicoccus kekensis</name>
    <dbReference type="NCBI Taxonomy" id="714307"/>
    <lineage>
        <taxon>Bacteria</taxon>
        <taxon>Bacillati</taxon>
        <taxon>Bacillota</taxon>
        <taxon>Bacilli</taxon>
        <taxon>Bacillales</taxon>
        <taxon>Staphylococcaceae</taxon>
        <taxon>Salinicoccus</taxon>
    </lineage>
</organism>
<feature type="transmembrane region" description="Helical" evidence="1">
    <location>
        <begin position="432"/>
        <end position="452"/>
    </location>
</feature>
<feature type="transmembrane region" description="Helical" evidence="1">
    <location>
        <begin position="912"/>
        <end position="936"/>
    </location>
</feature>
<dbReference type="AlphaFoldDB" id="A0A285UJS0"/>
<feature type="transmembrane region" description="Helical" evidence="1">
    <location>
        <begin position="860"/>
        <end position="879"/>
    </location>
</feature>
<feature type="transmembrane region" description="Helical" evidence="1">
    <location>
        <begin position="886"/>
        <end position="906"/>
    </location>
</feature>
<feature type="transmembrane region" description="Helical" evidence="1">
    <location>
        <begin position="464"/>
        <end position="487"/>
    </location>
</feature>
<dbReference type="PRINTS" id="PR00702">
    <property type="entry name" value="ACRIFLAVINRP"/>
</dbReference>
<dbReference type="InterPro" id="IPR027463">
    <property type="entry name" value="AcrB_DN_DC_subdom"/>
</dbReference>
<keyword evidence="3" id="KW-1185">Reference proteome</keyword>
<keyword evidence="1" id="KW-0812">Transmembrane</keyword>
<dbReference type="PANTHER" id="PTHR32063">
    <property type="match status" value="1"/>
</dbReference>
<dbReference type="GO" id="GO:0005886">
    <property type="term" value="C:plasma membrane"/>
    <property type="evidence" value="ECO:0007669"/>
    <property type="project" value="TreeGrafter"/>
</dbReference>
<dbReference type="OrthoDB" id="9757876at2"/>
<feature type="transmembrane region" description="Helical" evidence="1">
    <location>
        <begin position="521"/>
        <end position="541"/>
    </location>
</feature>
<dbReference type="InterPro" id="IPR001036">
    <property type="entry name" value="Acrflvin-R"/>
</dbReference>
<feature type="transmembrane region" description="Helical" evidence="1">
    <location>
        <begin position="387"/>
        <end position="411"/>
    </location>
</feature>
<dbReference type="PANTHER" id="PTHR32063:SF0">
    <property type="entry name" value="SWARMING MOTILITY PROTEIN SWRC"/>
    <property type="match status" value="1"/>
</dbReference>
<dbReference type="Proteomes" id="UP000219412">
    <property type="component" value="Unassembled WGS sequence"/>
</dbReference>
<dbReference type="SUPFAM" id="SSF82866">
    <property type="entry name" value="Multidrug efflux transporter AcrB transmembrane domain"/>
    <property type="match status" value="2"/>
</dbReference>
<evidence type="ECO:0000256" key="1">
    <source>
        <dbReference type="SAM" id="Phobius"/>
    </source>
</evidence>
<gene>
    <name evidence="2" type="ORF">SAMN05878391_1542</name>
</gene>
<keyword evidence="1" id="KW-0472">Membrane</keyword>
<accession>A0A285UJS0</accession>
<dbReference type="SUPFAM" id="SSF82693">
    <property type="entry name" value="Multidrug efflux transporter AcrB pore domain, PN1, PN2, PC1 and PC2 subdomains"/>
    <property type="match status" value="3"/>
</dbReference>
<dbReference type="GO" id="GO:0042910">
    <property type="term" value="F:xenobiotic transmembrane transporter activity"/>
    <property type="evidence" value="ECO:0007669"/>
    <property type="project" value="TreeGrafter"/>
</dbReference>
<feature type="transmembrane region" description="Helical" evidence="1">
    <location>
        <begin position="335"/>
        <end position="354"/>
    </location>
</feature>
<feature type="transmembrane region" description="Helical" evidence="1">
    <location>
        <begin position="991"/>
        <end position="1015"/>
    </location>
</feature>
<evidence type="ECO:0000313" key="2">
    <source>
        <dbReference type="EMBL" id="SOC42164.1"/>
    </source>
</evidence>
<protein>
    <submittedName>
        <fullName evidence="2">HAE1 family hydrophobic/amphiphilic exporter-1</fullName>
    </submittedName>
</protein>
<dbReference type="Gene3D" id="1.20.1640.10">
    <property type="entry name" value="Multidrug efflux transporter AcrB transmembrane domain"/>
    <property type="match status" value="2"/>
</dbReference>
<dbReference type="EMBL" id="OBQF01000003">
    <property type="protein sequence ID" value="SOC42164.1"/>
    <property type="molecule type" value="Genomic_DNA"/>
</dbReference>
<dbReference type="SUPFAM" id="SSF82714">
    <property type="entry name" value="Multidrug efflux transporter AcrB TolC docking domain, DN and DC subdomains"/>
    <property type="match status" value="2"/>
</dbReference>
<name>A0A285UJS0_9STAP</name>